<evidence type="ECO:0000256" key="8">
    <source>
        <dbReference type="ARBA" id="ARBA00022643"/>
    </source>
</evidence>
<feature type="domain" description="Dihydroorotate dehydrogenase catalytic" evidence="13">
    <location>
        <begin position="116"/>
        <end position="427"/>
    </location>
</feature>
<evidence type="ECO:0000256" key="12">
    <source>
        <dbReference type="ARBA" id="ARBA00048639"/>
    </source>
</evidence>
<dbReference type="NCBIfam" id="NF003652">
    <property type="entry name" value="PRK05286.2-5"/>
    <property type="match status" value="1"/>
</dbReference>
<dbReference type="GO" id="GO:0006207">
    <property type="term" value="P:'de novo' pyrimidine nucleobase biosynthetic process"/>
    <property type="evidence" value="ECO:0007669"/>
    <property type="project" value="InterPro"/>
</dbReference>
<dbReference type="InterPro" id="IPR050074">
    <property type="entry name" value="DHO_dehydrogenase"/>
</dbReference>
<gene>
    <name evidence="14" type="ORF">AWJ20_3415</name>
</gene>
<dbReference type="InterPro" id="IPR001295">
    <property type="entry name" value="Dihydroorotate_DH_CS"/>
</dbReference>
<dbReference type="AlphaFoldDB" id="A0A167FW03"/>
<keyword evidence="8" id="KW-0288">FMN</keyword>
<evidence type="ECO:0000313" key="14">
    <source>
        <dbReference type="EMBL" id="ANB15771.1"/>
    </source>
</evidence>
<proteinExistence type="inferred from homology"/>
<evidence type="ECO:0000256" key="11">
    <source>
        <dbReference type="ARBA" id="ARBA00031623"/>
    </source>
</evidence>
<comment type="catalytic activity">
    <reaction evidence="12">
        <text>(S)-dihydroorotate + a quinone = orotate + a quinol</text>
        <dbReference type="Rhea" id="RHEA:30187"/>
        <dbReference type="ChEBI" id="CHEBI:24646"/>
        <dbReference type="ChEBI" id="CHEBI:30839"/>
        <dbReference type="ChEBI" id="CHEBI:30864"/>
        <dbReference type="ChEBI" id="CHEBI:132124"/>
        <dbReference type="EC" id="1.3.5.2"/>
    </reaction>
</comment>
<evidence type="ECO:0000256" key="10">
    <source>
        <dbReference type="ARBA" id="ARBA00023136"/>
    </source>
</evidence>
<dbReference type="PANTHER" id="PTHR48109:SF4">
    <property type="entry name" value="DIHYDROOROTATE DEHYDROGENASE (QUINONE), MITOCHONDRIAL"/>
    <property type="match status" value="1"/>
</dbReference>
<dbReference type="InterPro" id="IPR005720">
    <property type="entry name" value="Dihydroorotate_DH_cat"/>
</dbReference>
<evidence type="ECO:0000256" key="1">
    <source>
        <dbReference type="ARBA" id="ARBA00001917"/>
    </source>
</evidence>
<dbReference type="KEGG" id="slb:AWJ20_3415"/>
<dbReference type="PROSITE" id="PS00912">
    <property type="entry name" value="DHODEHASE_2"/>
    <property type="match status" value="1"/>
</dbReference>
<dbReference type="RefSeq" id="XP_018738248.1">
    <property type="nucleotide sequence ID" value="XM_018880428.1"/>
</dbReference>
<dbReference type="CDD" id="cd04738">
    <property type="entry name" value="DHOD_2_like"/>
    <property type="match status" value="1"/>
</dbReference>
<dbReference type="InterPro" id="IPR013785">
    <property type="entry name" value="Aldolase_TIM"/>
</dbReference>
<keyword evidence="10" id="KW-0472">Membrane</keyword>
<keyword evidence="9" id="KW-0560">Oxidoreductase</keyword>
<dbReference type="GO" id="GO:0106430">
    <property type="term" value="F:dihydroorotate dehydrogenase (quinone) activity"/>
    <property type="evidence" value="ECO:0007669"/>
    <property type="project" value="UniProtKB-EC"/>
</dbReference>
<keyword evidence="7" id="KW-0285">Flavoprotein</keyword>
<evidence type="ECO:0000256" key="6">
    <source>
        <dbReference type="ARBA" id="ARBA00017599"/>
    </source>
</evidence>
<comment type="subcellular location">
    <subcellularLocation>
        <location evidence="2">Membrane</location>
    </subcellularLocation>
</comment>
<evidence type="ECO:0000256" key="5">
    <source>
        <dbReference type="ARBA" id="ARBA00012791"/>
    </source>
</evidence>
<dbReference type="PANTHER" id="PTHR48109">
    <property type="entry name" value="DIHYDROOROTATE DEHYDROGENASE (QUINONE), MITOCHONDRIAL-RELATED"/>
    <property type="match status" value="1"/>
</dbReference>
<dbReference type="EC" id="1.3.5.2" evidence="5"/>
<comment type="pathway">
    <text evidence="3">Pyrimidine metabolism; UMP biosynthesis via de novo pathway; orotate from (S)-dihydroorotate (quinone route): step 1/1.</text>
</comment>
<comment type="cofactor">
    <cofactor evidence="1">
        <name>FMN</name>
        <dbReference type="ChEBI" id="CHEBI:58210"/>
    </cofactor>
</comment>
<reference evidence="14 15" key="1">
    <citation type="submission" date="2016-02" db="EMBL/GenBank/DDBJ databases">
        <title>Complete genome sequence and transcriptome regulation of the pentose utilising yeast Sugiyamaella lignohabitans.</title>
        <authorList>
            <person name="Bellasio M."/>
            <person name="Peymann A."/>
            <person name="Valli M."/>
            <person name="Sipitzky M."/>
            <person name="Graf A."/>
            <person name="Sauer M."/>
            <person name="Marx H."/>
            <person name="Mattanovich D."/>
        </authorList>
    </citation>
    <scope>NUCLEOTIDE SEQUENCE [LARGE SCALE GENOMIC DNA]</scope>
    <source>
        <strain evidence="14 15">CBS 10342</strain>
    </source>
</reference>
<accession>A0A167FW03</accession>
<sequence>MFSRQFVSRFRFHARQSNTPTLKSSIGGKITAIATLAGVAGVAGFYYYKDPNAAIHEYFILPSIRLLFDGETSHKLAIETFKYPFLNPKEKVGWIDEIDPHRQLAVTLFANSPNPKVKPITLRAPIGVAAGLDKNGDAIDTLFNFGFPYVEIGSITPEPQPGNPKPRFFRLEKDQAVINRYGFNSEGQKAVLARLKVRLAQIGGLLDTSIPIVGQPINNSLRPESALAISLGKNKTAEAIDDYIKGVRTLGPYADILVINVSSPNTPGLRNLQAEAELRKLLTTVVEERNKLSQDVLPPILVKVAPDLTEPEVESIAGAVKDSKVDGVIVSNTTVARPQSLKSDKKIVSEVGGLSGKPVKPFSIQALKLMRKHLGDDITIIGCGGISNGEDAVDFARAGADFVQLYTGFAYKGPAIVGDIKKGILRELDGRNWSDIVGKSK</sequence>
<name>A0A167FW03_9ASCO</name>
<evidence type="ECO:0000256" key="7">
    <source>
        <dbReference type="ARBA" id="ARBA00022630"/>
    </source>
</evidence>
<dbReference type="OrthoDB" id="14784at2759"/>
<evidence type="ECO:0000256" key="2">
    <source>
        <dbReference type="ARBA" id="ARBA00004370"/>
    </source>
</evidence>
<organism evidence="14 15">
    <name type="scientific">Sugiyamaella lignohabitans</name>
    <dbReference type="NCBI Taxonomy" id="796027"/>
    <lineage>
        <taxon>Eukaryota</taxon>
        <taxon>Fungi</taxon>
        <taxon>Dikarya</taxon>
        <taxon>Ascomycota</taxon>
        <taxon>Saccharomycotina</taxon>
        <taxon>Dipodascomycetes</taxon>
        <taxon>Dipodascales</taxon>
        <taxon>Trichomonascaceae</taxon>
        <taxon>Sugiyamaella</taxon>
    </lineage>
</organism>
<dbReference type="NCBIfam" id="TIGR01036">
    <property type="entry name" value="pyrD_sub2"/>
    <property type="match status" value="1"/>
</dbReference>
<evidence type="ECO:0000259" key="13">
    <source>
        <dbReference type="Pfam" id="PF01180"/>
    </source>
</evidence>
<dbReference type="GO" id="GO:0044205">
    <property type="term" value="P:'de novo' UMP biosynthetic process"/>
    <property type="evidence" value="ECO:0007669"/>
    <property type="project" value="UniProtKB-UniPathway"/>
</dbReference>
<protein>
    <recommendedName>
        <fullName evidence="6">Dihydroorotate dehydrogenase (quinone), mitochondrial</fullName>
        <ecNumber evidence="5">1.3.5.2</ecNumber>
    </recommendedName>
    <alternativeName>
        <fullName evidence="11">Dihydroorotate oxidase</fullName>
    </alternativeName>
</protein>
<dbReference type="GeneID" id="30035435"/>
<comment type="similarity">
    <text evidence="4">Belongs to the dihydroorotate dehydrogenase family. Type 2 subfamily.</text>
</comment>
<evidence type="ECO:0000256" key="4">
    <source>
        <dbReference type="ARBA" id="ARBA00005359"/>
    </source>
</evidence>
<dbReference type="Gene3D" id="3.20.20.70">
    <property type="entry name" value="Aldolase class I"/>
    <property type="match status" value="1"/>
</dbReference>
<dbReference type="EMBL" id="CP014503">
    <property type="protein sequence ID" value="ANB15771.1"/>
    <property type="molecule type" value="Genomic_DNA"/>
</dbReference>
<evidence type="ECO:0000256" key="9">
    <source>
        <dbReference type="ARBA" id="ARBA00023002"/>
    </source>
</evidence>
<dbReference type="Proteomes" id="UP000189580">
    <property type="component" value="Chromosome b"/>
</dbReference>
<evidence type="ECO:0000313" key="15">
    <source>
        <dbReference type="Proteomes" id="UP000189580"/>
    </source>
</evidence>
<dbReference type="SUPFAM" id="SSF51395">
    <property type="entry name" value="FMN-linked oxidoreductases"/>
    <property type="match status" value="1"/>
</dbReference>
<evidence type="ECO:0000256" key="3">
    <source>
        <dbReference type="ARBA" id="ARBA00005161"/>
    </source>
</evidence>
<dbReference type="UniPathway" id="UPA00070">
    <property type="reaction ID" value="UER00946"/>
</dbReference>
<dbReference type="InterPro" id="IPR005719">
    <property type="entry name" value="Dihydroorotate_DH_2"/>
</dbReference>
<dbReference type="Pfam" id="PF01180">
    <property type="entry name" value="DHO_dh"/>
    <property type="match status" value="1"/>
</dbReference>
<dbReference type="GO" id="GO:0005743">
    <property type="term" value="C:mitochondrial inner membrane"/>
    <property type="evidence" value="ECO:0007669"/>
    <property type="project" value="TreeGrafter"/>
</dbReference>
<keyword evidence="15" id="KW-1185">Reference proteome</keyword>